<dbReference type="SUPFAM" id="SSF102114">
    <property type="entry name" value="Radical SAM enzymes"/>
    <property type="match status" value="1"/>
</dbReference>
<evidence type="ECO:0000256" key="2">
    <source>
        <dbReference type="ARBA" id="ARBA00022691"/>
    </source>
</evidence>
<dbReference type="NCBIfam" id="TIGR04167">
    <property type="entry name" value="rSAM_SeCys"/>
    <property type="match status" value="1"/>
</dbReference>
<evidence type="ECO:0008006" key="9">
    <source>
        <dbReference type="Google" id="ProtNLM"/>
    </source>
</evidence>
<protein>
    <recommendedName>
        <fullName evidence="9">Radical SAM domain protein</fullName>
    </recommendedName>
</protein>
<dbReference type="AlphaFoldDB" id="E1YE49"/>
<dbReference type="Pfam" id="PF04055">
    <property type="entry name" value="Radical_SAM"/>
    <property type="match status" value="1"/>
</dbReference>
<accession>E1YE49</accession>
<feature type="domain" description="Radical SAM core" evidence="6">
    <location>
        <begin position="36"/>
        <end position="173"/>
    </location>
</feature>
<feature type="domain" description="Arsenosugar biosynthesis radical SAM protein ArsS-like C-terminal" evidence="7">
    <location>
        <begin position="192"/>
        <end position="326"/>
    </location>
</feature>
<dbReference type="GO" id="GO:0046872">
    <property type="term" value="F:metal ion binding"/>
    <property type="evidence" value="ECO:0007669"/>
    <property type="project" value="UniProtKB-KW"/>
</dbReference>
<dbReference type="InterPro" id="IPR058240">
    <property type="entry name" value="rSAM_sf"/>
</dbReference>
<keyword evidence="3" id="KW-0479">Metal-binding</keyword>
<proteinExistence type="predicted"/>
<dbReference type="InterPro" id="IPR013785">
    <property type="entry name" value="Aldolase_TIM"/>
</dbReference>
<sequence length="328" mass="36362">MAFSDQIATLNRCPVHFTQKLAGPVYATGIEVLQLNVGKRCNLFCRHCHVEAGDKREEVMSPDILGLCAEVLRKNISISIVDITGGAPEMNPGIKTFIEQTAKPGRRLIARSNLAILTEGRYSDFVEVYAQNNVEIAASLPDCDENRADRQRGKGFFKKFIQAAKKLNEKGYGKPESGLVLNLVHNPLGAYLPASQKSLELNYKQSLKNNYGIDFNTLFCINNMPVGRYLDFLLASGNYDEYMFELLQAFNPAALENVMCRTMVSVAYNGSLFDCDFNQMLNMPISSGYSDHISRFDIKKLSKRPIALHNHCYGCTAGAGSSCQGALE</sequence>
<dbReference type="GO" id="GO:0051536">
    <property type="term" value="F:iron-sulfur cluster binding"/>
    <property type="evidence" value="ECO:0007669"/>
    <property type="project" value="UniProtKB-KW"/>
</dbReference>
<dbReference type="InterPro" id="IPR007197">
    <property type="entry name" value="rSAM"/>
</dbReference>
<reference evidence="8" key="1">
    <citation type="journal article" date="2011" name="Environ. Microbiol.">
        <title>Genomic insights into the metabolic potential of the polycyclic aromatic hydrocarbon degrading sulfate-reducing Deltaproteobacterium N47.</title>
        <authorList>
            <person name="Bergmann F."/>
            <person name="Selesi D."/>
            <person name="Weinmaier T."/>
            <person name="Tischler P."/>
            <person name="Rattei T."/>
            <person name="Meckenstock R.U."/>
        </authorList>
    </citation>
    <scope>NUCLEOTIDE SEQUENCE</scope>
</reference>
<evidence type="ECO:0000313" key="8">
    <source>
        <dbReference type="EMBL" id="CBX28808.1"/>
    </source>
</evidence>
<dbReference type="SFLD" id="SFLDS00029">
    <property type="entry name" value="Radical_SAM"/>
    <property type="match status" value="1"/>
</dbReference>
<dbReference type="PANTHER" id="PTHR43728:SF1">
    <property type="entry name" value="FE-S OXIDOREDUCTASE"/>
    <property type="match status" value="1"/>
</dbReference>
<keyword evidence="4" id="KW-0408">Iron</keyword>
<name>E1YE49_9BACT</name>
<dbReference type="InterPro" id="IPR026351">
    <property type="entry name" value="rSAM_ArsS-like"/>
</dbReference>
<evidence type="ECO:0000259" key="7">
    <source>
        <dbReference type="Pfam" id="PF12345"/>
    </source>
</evidence>
<evidence type="ECO:0000259" key="6">
    <source>
        <dbReference type="Pfam" id="PF04055"/>
    </source>
</evidence>
<dbReference type="Pfam" id="PF12345">
    <property type="entry name" value="DUF3641"/>
    <property type="match status" value="1"/>
</dbReference>
<evidence type="ECO:0000256" key="3">
    <source>
        <dbReference type="ARBA" id="ARBA00022723"/>
    </source>
</evidence>
<dbReference type="EMBL" id="FR695870">
    <property type="protein sequence ID" value="CBX28808.1"/>
    <property type="molecule type" value="Genomic_DNA"/>
</dbReference>
<gene>
    <name evidence="8" type="ORF">N47_B19540</name>
</gene>
<dbReference type="PANTHER" id="PTHR43728">
    <property type="entry name" value="SLR0304 PROTEIN"/>
    <property type="match status" value="1"/>
</dbReference>
<comment type="cofactor">
    <cofactor evidence="1">
        <name>[4Fe-4S] cluster</name>
        <dbReference type="ChEBI" id="CHEBI:49883"/>
    </cofactor>
</comment>
<dbReference type="InterPro" id="IPR024521">
    <property type="entry name" value="ArsS-like_C"/>
</dbReference>
<evidence type="ECO:0000256" key="1">
    <source>
        <dbReference type="ARBA" id="ARBA00001966"/>
    </source>
</evidence>
<evidence type="ECO:0000256" key="4">
    <source>
        <dbReference type="ARBA" id="ARBA00023004"/>
    </source>
</evidence>
<dbReference type="Gene3D" id="3.20.20.70">
    <property type="entry name" value="Aldolase class I"/>
    <property type="match status" value="1"/>
</dbReference>
<keyword evidence="5" id="KW-0411">Iron-sulfur</keyword>
<dbReference type="GO" id="GO:0003824">
    <property type="term" value="F:catalytic activity"/>
    <property type="evidence" value="ECO:0007669"/>
    <property type="project" value="InterPro"/>
</dbReference>
<dbReference type="SFLD" id="SFLDG01067">
    <property type="entry name" value="SPASM/twitch_domain_containing"/>
    <property type="match status" value="1"/>
</dbReference>
<dbReference type="CDD" id="cd01335">
    <property type="entry name" value="Radical_SAM"/>
    <property type="match status" value="1"/>
</dbReference>
<organism evidence="8">
    <name type="scientific">uncultured Desulfobacterium sp</name>
    <dbReference type="NCBI Taxonomy" id="201089"/>
    <lineage>
        <taxon>Bacteria</taxon>
        <taxon>Pseudomonadati</taxon>
        <taxon>Thermodesulfobacteriota</taxon>
        <taxon>Desulfobacteria</taxon>
        <taxon>Desulfobacterales</taxon>
        <taxon>Desulfobacteriaceae</taxon>
        <taxon>Desulfobacterium</taxon>
        <taxon>environmental samples</taxon>
    </lineage>
</organism>
<keyword evidence="2" id="KW-0949">S-adenosyl-L-methionine</keyword>
<evidence type="ECO:0000256" key="5">
    <source>
        <dbReference type="ARBA" id="ARBA00023014"/>
    </source>
</evidence>